<gene>
    <name evidence="8" type="ORF">BN869_000007535_1</name>
    <name evidence="9" type="ORF">IM811_016183</name>
</gene>
<keyword evidence="4" id="KW-0067">ATP-binding</keyword>
<dbReference type="PANTHER" id="PTHR11782">
    <property type="entry name" value="ADENOSINE/GUANOSINE DIPHOSPHATASE"/>
    <property type="match status" value="1"/>
</dbReference>
<comment type="similarity">
    <text evidence="1 5">Belongs to the GDA1/CD39 NTPase family.</text>
</comment>
<dbReference type="Gene3D" id="3.30.420.40">
    <property type="match status" value="1"/>
</dbReference>
<proteinExistence type="inferred from homology"/>
<dbReference type="GO" id="GO:0006256">
    <property type="term" value="P:UDP catabolic process"/>
    <property type="evidence" value="ECO:0007669"/>
    <property type="project" value="TreeGrafter"/>
</dbReference>
<evidence type="ECO:0000256" key="6">
    <source>
        <dbReference type="SAM" id="MobiDB-lite"/>
    </source>
</evidence>
<keyword evidence="7" id="KW-1133">Transmembrane helix</keyword>
<evidence type="ECO:0000313" key="9">
    <source>
        <dbReference type="EMBL" id="KAF9750156.1"/>
    </source>
</evidence>
<evidence type="ECO:0000256" key="4">
    <source>
        <dbReference type="PIRSR" id="PIRSR600407-2"/>
    </source>
</evidence>
<feature type="transmembrane region" description="Helical" evidence="7">
    <location>
        <begin position="510"/>
        <end position="527"/>
    </location>
</feature>
<reference evidence="9" key="2">
    <citation type="submission" date="2020-10" db="EMBL/GenBank/DDBJ databases">
        <title>High-Quality Genome Resource of Clonostachys rosea strain S41 by Oxford Nanopore Long-Read Sequencing.</title>
        <authorList>
            <person name="Wang H."/>
        </authorList>
    </citation>
    <scope>NUCLEOTIDE SEQUENCE</scope>
    <source>
        <strain evidence="9">S41</strain>
    </source>
</reference>
<dbReference type="Proteomes" id="UP000616885">
    <property type="component" value="Unassembled WGS sequence"/>
</dbReference>
<feature type="binding site" evidence="4">
    <location>
        <begin position="184"/>
        <end position="188"/>
    </location>
    <ligand>
        <name>ATP</name>
        <dbReference type="ChEBI" id="CHEBI:30616"/>
    </ligand>
</feature>
<feature type="active site" description="Proton acceptor" evidence="3">
    <location>
        <position position="144"/>
    </location>
</feature>
<evidence type="ECO:0000256" key="2">
    <source>
        <dbReference type="ARBA" id="ARBA00022801"/>
    </source>
</evidence>
<evidence type="ECO:0008006" key="10">
    <source>
        <dbReference type="Google" id="ProtNLM"/>
    </source>
</evidence>
<keyword evidence="4" id="KW-0547">Nucleotide-binding</keyword>
<dbReference type="GO" id="GO:0005794">
    <property type="term" value="C:Golgi apparatus"/>
    <property type="evidence" value="ECO:0007669"/>
    <property type="project" value="TreeGrafter"/>
</dbReference>
<keyword evidence="7" id="KW-0812">Transmembrane</keyword>
<dbReference type="CDD" id="cd24039">
    <property type="entry name" value="ASKHA_NBD_YND1-like"/>
    <property type="match status" value="1"/>
</dbReference>
<feature type="compositionally biased region" description="Basic residues" evidence="6">
    <location>
        <begin position="538"/>
        <end position="552"/>
    </location>
</feature>
<dbReference type="GO" id="GO:0004382">
    <property type="term" value="F:GDP phosphatase activity"/>
    <property type="evidence" value="ECO:0007669"/>
    <property type="project" value="TreeGrafter"/>
</dbReference>
<keyword evidence="2 5" id="KW-0378">Hydrolase</keyword>
<feature type="compositionally biased region" description="Polar residues" evidence="6">
    <location>
        <begin position="654"/>
        <end position="664"/>
    </location>
</feature>
<sequence length="671" mass="73932">MGKHSQYGVILDAGSSGTRLYVYKWKNPARNQNKTDSEDLHRLPKLKLKTSKKIHPGVSTFSQTVASVGNDHLQELVDVALAEIPKEKIPETPIFLLATAGVRFLPKPEQTALLEGICTWLKSNTQFELPDCGSHIKVISGETEGLYGWIAANYLLGGFDHPEGEDQKAGQNHHHTYGFLDMGGASAQIAFAPNSTEAEKHANDLKLVRMRHLDGTPAEYRVFTTTWLGFGANKARDRYIESLKEEFDQNVNELPDPCLPRGLRTTLEGEILASDAGQDGKSLIGTGDFSECLRKTHPLLGKDAPCNDDPCLLNGQHVPAIDFDTNHFVGVSEYWHTTHGVFGDKKDTFDLDMYQKSVKDYCTREWASIEHDLEGRSASPNRKAVDARQACFKASWLINMLYEGIGIPRIGLESGHGSNHTHSADHDQEGAFRPVNKIDDVELSWTLGKMVLYASGQVPAEGTPLPVGIGSNVESGTPVDFEEAGSVPLLPAVDGHEDDDDNLRAPSNHWSGLAAVIFLLILAGLLLRKPERRRKLMNIARRRRSSSSRRPVRTFPGMSLANKLLGRHPHAYERVMEEGDVPEFELGGGDSDDDDSSETSEGNRAGVASGLTTPRLTAFHDDLRPPSAFDRQGLSVRTDSRERIANVGRRSRAASPQRQKSSIMSPIEQEL</sequence>
<dbReference type="GO" id="GO:0005524">
    <property type="term" value="F:ATP binding"/>
    <property type="evidence" value="ECO:0007669"/>
    <property type="project" value="UniProtKB-KW"/>
</dbReference>
<evidence type="ECO:0000256" key="3">
    <source>
        <dbReference type="PIRSR" id="PIRSR600407-1"/>
    </source>
</evidence>
<name>A0A0B7K7E3_BIOOC</name>
<dbReference type="GO" id="GO:0017111">
    <property type="term" value="F:ribonucleoside triphosphate phosphatase activity"/>
    <property type="evidence" value="ECO:0007669"/>
    <property type="project" value="TreeGrafter"/>
</dbReference>
<dbReference type="GO" id="GO:0045134">
    <property type="term" value="F:UDP phosphatase activity"/>
    <property type="evidence" value="ECO:0007669"/>
    <property type="project" value="TreeGrafter"/>
</dbReference>
<feature type="region of interest" description="Disordered" evidence="6">
    <location>
        <begin position="538"/>
        <end position="561"/>
    </location>
</feature>
<protein>
    <recommendedName>
        <fullName evidence="10">Golgi apyrase</fullName>
    </recommendedName>
</protein>
<dbReference type="GO" id="GO:0016020">
    <property type="term" value="C:membrane"/>
    <property type="evidence" value="ECO:0007669"/>
    <property type="project" value="TreeGrafter"/>
</dbReference>
<dbReference type="PANTHER" id="PTHR11782:SF121">
    <property type="entry name" value="NUCLEOSIDE-DIPHOSPHATASE MIG-23"/>
    <property type="match status" value="1"/>
</dbReference>
<dbReference type="GO" id="GO:0046036">
    <property type="term" value="P:CTP metabolic process"/>
    <property type="evidence" value="ECO:0007669"/>
    <property type="project" value="TreeGrafter"/>
</dbReference>
<accession>A0A0B7K7E3</accession>
<organism evidence="8">
    <name type="scientific">Bionectria ochroleuca</name>
    <name type="common">Gliocladium roseum</name>
    <dbReference type="NCBI Taxonomy" id="29856"/>
    <lineage>
        <taxon>Eukaryota</taxon>
        <taxon>Fungi</taxon>
        <taxon>Dikarya</taxon>
        <taxon>Ascomycota</taxon>
        <taxon>Pezizomycotina</taxon>
        <taxon>Sordariomycetes</taxon>
        <taxon>Hypocreomycetidae</taxon>
        <taxon>Hypocreales</taxon>
        <taxon>Bionectriaceae</taxon>
        <taxon>Clonostachys</taxon>
    </lineage>
</organism>
<evidence type="ECO:0000313" key="8">
    <source>
        <dbReference type="EMBL" id="CEO51477.1"/>
    </source>
</evidence>
<evidence type="ECO:0000256" key="1">
    <source>
        <dbReference type="ARBA" id="ARBA00009283"/>
    </source>
</evidence>
<evidence type="ECO:0000256" key="7">
    <source>
        <dbReference type="SAM" id="Phobius"/>
    </source>
</evidence>
<dbReference type="EMBL" id="CDPU01000023">
    <property type="protein sequence ID" value="CEO51477.1"/>
    <property type="molecule type" value="Genomic_DNA"/>
</dbReference>
<feature type="region of interest" description="Disordered" evidence="6">
    <location>
        <begin position="580"/>
        <end position="671"/>
    </location>
</feature>
<dbReference type="InterPro" id="IPR000407">
    <property type="entry name" value="GDA1_CD39_NTPase"/>
</dbReference>
<dbReference type="PROSITE" id="PS01238">
    <property type="entry name" value="GDA1_CD39_NTPASE"/>
    <property type="match status" value="1"/>
</dbReference>
<evidence type="ECO:0000256" key="5">
    <source>
        <dbReference type="RuleBase" id="RU003833"/>
    </source>
</evidence>
<dbReference type="EMBL" id="JADCTT010000007">
    <property type="protein sequence ID" value="KAF9750156.1"/>
    <property type="molecule type" value="Genomic_DNA"/>
</dbReference>
<dbReference type="AlphaFoldDB" id="A0A0B7K7E3"/>
<reference evidence="8" key="1">
    <citation type="submission" date="2015-01" db="EMBL/GenBank/DDBJ databases">
        <authorList>
            <person name="Durling Mikael"/>
        </authorList>
    </citation>
    <scope>NUCLEOTIDE SEQUENCE</scope>
</reference>
<dbReference type="Pfam" id="PF01150">
    <property type="entry name" value="GDA1_CD39"/>
    <property type="match status" value="1"/>
</dbReference>
<dbReference type="Gene3D" id="3.30.420.150">
    <property type="entry name" value="Exopolyphosphatase. Domain 2"/>
    <property type="match status" value="1"/>
</dbReference>
<keyword evidence="7" id="KW-0472">Membrane</keyword>